<protein>
    <recommendedName>
        <fullName evidence="1">Reverse transcriptase domain-containing protein</fullName>
    </recommendedName>
</protein>
<dbReference type="Pfam" id="PF00078">
    <property type="entry name" value="RVT_1"/>
    <property type="match status" value="1"/>
</dbReference>
<dbReference type="InterPro" id="IPR036691">
    <property type="entry name" value="Endo/exonu/phosph_ase_sf"/>
</dbReference>
<dbReference type="Pfam" id="PF13966">
    <property type="entry name" value="zf-RVT"/>
    <property type="match status" value="1"/>
</dbReference>
<evidence type="ECO:0000259" key="1">
    <source>
        <dbReference type="PROSITE" id="PS50878"/>
    </source>
</evidence>
<dbReference type="Proteomes" id="UP001152320">
    <property type="component" value="Chromosome 10"/>
</dbReference>
<dbReference type="PANTHER" id="PTHR31635">
    <property type="entry name" value="REVERSE TRANSCRIPTASE DOMAIN-CONTAINING PROTEIN-RELATED"/>
    <property type="match status" value="1"/>
</dbReference>
<dbReference type="Gene3D" id="3.60.10.10">
    <property type="entry name" value="Endonuclease/exonuclease/phosphatase"/>
    <property type="match status" value="1"/>
</dbReference>
<dbReference type="CDD" id="cd09076">
    <property type="entry name" value="L1-EN"/>
    <property type="match status" value="1"/>
</dbReference>
<evidence type="ECO:0000313" key="2">
    <source>
        <dbReference type="EMBL" id="KAJ8035265.1"/>
    </source>
</evidence>
<sequence>MINADIIFLQETYLSTENDFKILKNLWGAPVYFSPSLSNHSGGVATLLSNRLSPIVSQVKKDSTGRCISLCYSFNGNRLRLCNIHAPNNPTERKKFIENLYMHTAGSNPIILGGDFNLVMDSIDSSSTSHYSTTFVGSDELNRVISTHSLIDSYRNIHPNSPGHTWSQSNKSSRIDRIYLPVDFEISKAITSPFPYSDHNPVFITFSVQSTKIDNGRGYWKYNCALNENQSFCNDLRVQYQRWSSLKEGFNSLTDWWDNVKKRIKSLAIYHSSKVARENRSRLNNLQLRCLSDDSNEIETLINKECKGAYIRSRVKYLEEGEKPSTFFFRQEKFRGSQKTIHSIRNKEGVSCNQKNDILAVFHEFYSDLYCKPSSLVEESQDVFLNSLSSPLNEDEKVSLEHPVSLNELWSVISKASRNKSPGYDGLPYEFYHHFFGLIGNDLLRVFNEIFCTGRMSRSQRMGIITLIPKGGDKEDPANWRPITLLNSDYKILSKVLQVRLAKILPSVINEFQSCGVPGRSIHSNLYVVRDIIKWCQLKRSSCALVSIDQQKAFDKVNWEFLHSVLNKLNFGENFVKWVTILYNDICSRVLINGHLSDEVYMSRGVRQGCPLSPLLYVLYVEPIARHINRSECLRGFSIPGCKGRSVRLLQYADDATCVATCDSDVHHFLRIFDLFQNATGGNINLNKSQGFVMGNVFRDLPSNVPWSKHSIKITGVVFGNDEAIRSNWDLKLEKAAKQVNCLTNRHLTLLGKVLVINTFIYPLFYYVAPVFPFPDCLWHKITKIVYPFLWGSNKPALVSGNVLTLGKDKGGLGLDDFQSKMDALFVKPFLSLFSDPPPLYLSLSRFFMASKLRRVFPPIWSNTRPNLHSCHGIHLHACNLIFKLYSVDNKVWDNCKTTKSIVKCLADGRNVEVRTVVRNPSLPWDEIWRAVWDNTLDNKLIDFQWRVAHNVLFTGDRVARFGIGDGKCPRASCNAIESPKHLFWECPNAHHIVNWAQSMYHTLVNDNVTLSYEHFLYGFITRKAPKGVLKKLRFIFSVSKFMIWKYRCIHVFEGKHTPGHQIKMAITKEIKIRIQADHNRWPLSKFTKVWTLGRSFVTLNNKNLAFKF</sequence>
<dbReference type="CDD" id="cd01650">
    <property type="entry name" value="RT_nLTR_like"/>
    <property type="match status" value="1"/>
</dbReference>
<accession>A0A9Q1H7G5</accession>
<dbReference type="EMBL" id="JAIZAY010000010">
    <property type="protein sequence ID" value="KAJ8035265.1"/>
    <property type="molecule type" value="Genomic_DNA"/>
</dbReference>
<dbReference type="SUPFAM" id="SSF56672">
    <property type="entry name" value="DNA/RNA polymerases"/>
    <property type="match status" value="1"/>
</dbReference>
<gene>
    <name evidence="2" type="ORF">HOLleu_22431</name>
</gene>
<dbReference type="PROSITE" id="PS50878">
    <property type="entry name" value="RT_POL"/>
    <property type="match status" value="1"/>
</dbReference>
<dbReference type="InterPro" id="IPR000477">
    <property type="entry name" value="RT_dom"/>
</dbReference>
<comment type="caution">
    <text evidence="2">The sequence shown here is derived from an EMBL/GenBank/DDBJ whole genome shotgun (WGS) entry which is preliminary data.</text>
</comment>
<keyword evidence="3" id="KW-1185">Reference proteome</keyword>
<dbReference type="GO" id="GO:0003824">
    <property type="term" value="F:catalytic activity"/>
    <property type="evidence" value="ECO:0007669"/>
    <property type="project" value="InterPro"/>
</dbReference>
<dbReference type="InterPro" id="IPR005135">
    <property type="entry name" value="Endo/exonuclease/phosphatase"/>
</dbReference>
<name>A0A9Q1H7G5_HOLLE</name>
<reference evidence="2" key="1">
    <citation type="submission" date="2021-10" db="EMBL/GenBank/DDBJ databases">
        <title>Tropical sea cucumber genome reveals ecological adaptation and Cuvierian tubules defense mechanism.</title>
        <authorList>
            <person name="Chen T."/>
        </authorList>
    </citation>
    <scope>NUCLEOTIDE SEQUENCE</scope>
    <source>
        <strain evidence="2">Nanhai2018</strain>
        <tissue evidence="2">Muscle</tissue>
    </source>
</reference>
<organism evidence="2 3">
    <name type="scientific">Holothuria leucospilota</name>
    <name type="common">Black long sea cucumber</name>
    <name type="synonym">Mertensiothuria leucospilota</name>
    <dbReference type="NCBI Taxonomy" id="206669"/>
    <lineage>
        <taxon>Eukaryota</taxon>
        <taxon>Metazoa</taxon>
        <taxon>Echinodermata</taxon>
        <taxon>Eleutherozoa</taxon>
        <taxon>Echinozoa</taxon>
        <taxon>Holothuroidea</taxon>
        <taxon>Aspidochirotacea</taxon>
        <taxon>Aspidochirotida</taxon>
        <taxon>Holothuriidae</taxon>
        <taxon>Holothuria</taxon>
    </lineage>
</organism>
<dbReference type="InterPro" id="IPR026960">
    <property type="entry name" value="RVT-Znf"/>
</dbReference>
<dbReference type="Pfam" id="PF03372">
    <property type="entry name" value="Exo_endo_phos"/>
    <property type="match status" value="1"/>
</dbReference>
<proteinExistence type="predicted"/>
<dbReference type="InterPro" id="IPR043502">
    <property type="entry name" value="DNA/RNA_pol_sf"/>
</dbReference>
<evidence type="ECO:0000313" key="3">
    <source>
        <dbReference type="Proteomes" id="UP001152320"/>
    </source>
</evidence>
<dbReference type="PANTHER" id="PTHR31635:SF196">
    <property type="entry name" value="REVERSE TRANSCRIPTASE DOMAIN-CONTAINING PROTEIN-RELATED"/>
    <property type="match status" value="1"/>
</dbReference>
<dbReference type="AlphaFoldDB" id="A0A9Q1H7G5"/>
<feature type="domain" description="Reverse transcriptase" evidence="1">
    <location>
        <begin position="449"/>
        <end position="712"/>
    </location>
</feature>
<dbReference type="OrthoDB" id="9902985at2759"/>
<dbReference type="SUPFAM" id="SSF56219">
    <property type="entry name" value="DNase I-like"/>
    <property type="match status" value="1"/>
</dbReference>